<dbReference type="Gene3D" id="6.10.340.10">
    <property type="match status" value="1"/>
</dbReference>
<dbReference type="SUPFAM" id="SSF55874">
    <property type="entry name" value="ATPase domain of HSP90 chaperone/DNA topoisomerase II/histidine kinase"/>
    <property type="match status" value="1"/>
</dbReference>
<dbReference type="InterPro" id="IPR036890">
    <property type="entry name" value="HATPase_C_sf"/>
</dbReference>
<sequence length="479" mass="55304">MKWKMTGLFLIPLLLMTVAFTAINLTAAFYFLSGEENPEKEASESFFSYTEYTVAFARFITFVKGKPSITEEGQAQLIQRKAWIQILDPNGNEAYSLRRPESAPVRYTPGELVHYYKYSGAIEDSTLFVSWVSKDDEKWTYIIGYPMSYIAKYMVEFNPLRIMTFWKEGILTVLGLTFLMVLTIGYFFGRKLTKPLVEIINGIKLLAQGRYMVKYQPEGLYKDVYQSLNQLADALQASAVQRARTEKMRDEWVTNLSHDIKTPLSSIQGYGEILADLEYEIVADERRKYAEIIVGKTRYIESLLDDLRLTYQLKNHLLPLDKKESNIVEMLRQIIIDLLNDPQYGSCKMEFIPECEQVFLVFDHGFLTRAFTNLIYNAVIHNPPNTQVQIQVMEREKAVEIIVEDNGRGIEEEEVKRLFTRYYRGTNTNERHQGSGLGMAIAKQIIEAHQGIIEVKSRIGEGTCIRILFPKTEKEPPER</sequence>
<dbReference type="SMART" id="SM00387">
    <property type="entry name" value="HATPase_c"/>
    <property type="match status" value="1"/>
</dbReference>
<dbReference type="InterPro" id="IPR036097">
    <property type="entry name" value="HisK_dim/P_sf"/>
</dbReference>
<dbReference type="SMART" id="SM00388">
    <property type="entry name" value="HisKA"/>
    <property type="match status" value="1"/>
</dbReference>
<dbReference type="PATRIC" id="fig|649747.3.peg.1994"/>
<evidence type="ECO:0000256" key="7">
    <source>
        <dbReference type="ARBA" id="ARBA00022777"/>
    </source>
</evidence>
<dbReference type="Proteomes" id="UP000016511">
    <property type="component" value="Unassembled WGS sequence"/>
</dbReference>
<comment type="subcellular location">
    <subcellularLocation>
        <location evidence="2">Cell membrane</location>
        <topology evidence="2">Multi-pass membrane protein</topology>
    </subcellularLocation>
</comment>
<keyword evidence="9" id="KW-0902">Two-component regulatory system</keyword>
<evidence type="ECO:0000256" key="8">
    <source>
        <dbReference type="ARBA" id="ARBA00022840"/>
    </source>
</evidence>
<reference evidence="12 13" key="1">
    <citation type="submission" date="2013-08" db="EMBL/GenBank/DDBJ databases">
        <authorList>
            <person name="Weinstock G."/>
            <person name="Sodergren E."/>
            <person name="Wylie T."/>
            <person name="Fulton L."/>
            <person name="Fulton R."/>
            <person name="Fronick C."/>
            <person name="O'Laughlin M."/>
            <person name="Godfrey J."/>
            <person name="Miner T."/>
            <person name="Herter B."/>
            <person name="Appelbaum E."/>
            <person name="Cordes M."/>
            <person name="Lek S."/>
            <person name="Wollam A."/>
            <person name="Pepin K.H."/>
            <person name="Palsikar V.B."/>
            <person name="Mitreva M."/>
            <person name="Wilson R.K."/>
        </authorList>
    </citation>
    <scope>NUCLEOTIDE SEQUENCE [LARGE SCALE GENOMIC DNA]</scope>
    <source>
        <strain evidence="12 13">ATCC 12856</strain>
    </source>
</reference>
<keyword evidence="8" id="KW-0067">ATP-binding</keyword>
<feature type="transmembrane region" description="Helical" evidence="10">
    <location>
        <begin position="169"/>
        <end position="188"/>
    </location>
</feature>
<dbReference type="RefSeq" id="WP_021620891.1">
    <property type="nucleotide sequence ID" value="NZ_KE952752.1"/>
</dbReference>
<evidence type="ECO:0000256" key="3">
    <source>
        <dbReference type="ARBA" id="ARBA00012438"/>
    </source>
</evidence>
<keyword evidence="10" id="KW-0812">Transmembrane</keyword>
<dbReference type="Pfam" id="PF00512">
    <property type="entry name" value="HisKA"/>
    <property type="match status" value="1"/>
</dbReference>
<keyword evidence="5" id="KW-0808">Transferase</keyword>
<evidence type="ECO:0000256" key="4">
    <source>
        <dbReference type="ARBA" id="ARBA00022553"/>
    </source>
</evidence>
<dbReference type="GeneID" id="92838679"/>
<gene>
    <name evidence="12" type="ORF">HMPREF0083_02202</name>
</gene>
<dbReference type="InterPro" id="IPR003594">
    <property type="entry name" value="HATPase_dom"/>
</dbReference>
<keyword evidence="13" id="KW-1185">Reference proteome</keyword>
<dbReference type="AlphaFoldDB" id="U1X583"/>
<dbReference type="Gene3D" id="3.30.565.10">
    <property type="entry name" value="Histidine kinase-like ATPase, C-terminal domain"/>
    <property type="match status" value="1"/>
</dbReference>
<dbReference type="CDD" id="cd00082">
    <property type="entry name" value="HisKA"/>
    <property type="match status" value="1"/>
</dbReference>
<dbReference type="Gene3D" id="1.10.287.130">
    <property type="match status" value="1"/>
</dbReference>
<keyword evidence="4" id="KW-0597">Phosphoprotein</keyword>
<keyword evidence="7 12" id="KW-0418">Kinase</keyword>
<keyword evidence="6" id="KW-0547">Nucleotide-binding</keyword>
<dbReference type="PROSITE" id="PS50109">
    <property type="entry name" value="HIS_KIN"/>
    <property type="match status" value="1"/>
</dbReference>
<dbReference type="Pfam" id="PF02518">
    <property type="entry name" value="HATPase_c"/>
    <property type="match status" value="1"/>
</dbReference>
<evidence type="ECO:0000256" key="9">
    <source>
        <dbReference type="ARBA" id="ARBA00023012"/>
    </source>
</evidence>
<dbReference type="InterPro" id="IPR050351">
    <property type="entry name" value="BphY/WalK/GraS-like"/>
</dbReference>
<dbReference type="PRINTS" id="PR00344">
    <property type="entry name" value="BCTRLSENSOR"/>
</dbReference>
<dbReference type="FunFam" id="3.30.565.10:FF:000006">
    <property type="entry name" value="Sensor histidine kinase WalK"/>
    <property type="match status" value="1"/>
</dbReference>
<dbReference type="eggNOG" id="COG2205">
    <property type="taxonomic scope" value="Bacteria"/>
</dbReference>
<proteinExistence type="predicted"/>
<comment type="catalytic activity">
    <reaction evidence="1">
        <text>ATP + protein L-histidine = ADP + protein N-phospho-L-histidine.</text>
        <dbReference type="EC" id="2.7.13.3"/>
    </reaction>
</comment>
<keyword evidence="10" id="KW-0472">Membrane</keyword>
<comment type="caution">
    <text evidence="12">The sequence shown here is derived from an EMBL/GenBank/DDBJ whole genome shotgun (WGS) entry which is preliminary data.</text>
</comment>
<evidence type="ECO:0000259" key="11">
    <source>
        <dbReference type="PROSITE" id="PS50109"/>
    </source>
</evidence>
<dbReference type="PANTHER" id="PTHR45453:SF1">
    <property type="entry name" value="PHOSPHATE REGULON SENSOR PROTEIN PHOR"/>
    <property type="match status" value="1"/>
</dbReference>
<dbReference type="STRING" id="649747.HMPREF0083_02202"/>
<evidence type="ECO:0000256" key="2">
    <source>
        <dbReference type="ARBA" id="ARBA00004651"/>
    </source>
</evidence>
<evidence type="ECO:0000256" key="1">
    <source>
        <dbReference type="ARBA" id="ARBA00000085"/>
    </source>
</evidence>
<evidence type="ECO:0000313" key="13">
    <source>
        <dbReference type="Proteomes" id="UP000016511"/>
    </source>
</evidence>
<dbReference type="HOGENOM" id="CLU_000445_89_26_9"/>
<dbReference type="GO" id="GO:0005524">
    <property type="term" value="F:ATP binding"/>
    <property type="evidence" value="ECO:0007669"/>
    <property type="project" value="UniProtKB-KW"/>
</dbReference>
<keyword evidence="10" id="KW-1133">Transmembrane helix</keyword>
<evidence type="ECO:0000256" key="5">
    <source>
        <dbReference type="ARBA" id="ARBA00022679"/>
    </source>
</evidence>
<evidence type="ECO:0000256" key="10">
    <source>
        <dbReference type="SAM" id="Phobius"/>
    </source>
</evidence>
<name>U1X583_ANEAE</name>
<dbReference type="InterPro" id="IPR003661">
    <property type="entry name" value="HisK_dim/P_dom"/>
</dbReference>
<dbReference type="EC" id="2.7.13.3" evidence="3"/>
<organism evidence="12 13">
    <name type="scientific">Aneurinibacillus aneurinilyticus ATCC 12856</name>
    <dbReference type="NCBI Taxonomy" id="649747"/>
    <lineage>
        <taxon>Bacteria</taxon>
        <taxon>Bacillati</taxon>
        <taxon>Bacillota</taxon>
        <taxon>Bacilli</taxon>
        <taxon>Bacillales</taxon>
        <taxon>Paenibacillaceae</taxon>
        <taxon>Aneurinibacillus group</taxon>
        <taxon>Aneurinibacillus</taxon>
    </lineage>
</organism>
<dbReference type="InterPro" id="IPR004358">
    <property type="entry name" value="Sig_transdc_His_kin-like_C"/>
</dbReference>
<feature type="domain" description="Histidine kinase" evidence="11">
    <location>
        <begin position="255"/>
        <end position="473"/>
    </location>
</feature>
<dbReference type="GO" id="GO:0004721">
    <property type="term" value="F:phosphoprotein phosphatase activity"/>
    <property type="evidence" value="ECO:0007669"/>
    <property type="project" value="TreeGrafter"/>
</dbReference>
<dbReference type="CDD" id="cd00075">
    <property type="entry name" value="HATPase"/>
    <property type="match status" value="1"/>
</dbReference>
<dbReference type="GO" id="GO:0000155">
    <property type="term" value="F:phosphorelay sensor kinase activity"/>
    <property type="evidence" value="ECO:0007669"/>
    <property type="project" value="InterPro"/>
</dbReference>
<dbReference type="InterPro" id="IPR005467">
    <property type="entry name" value="His_kinase_dom"/>
</dbReference>
<dbReference type="PANTHER" id="PTHR45453">
    <property type="entry name" value="PHOSPHATE REGULON SENSOR PROTEIN PHOR"/>
    <property type="match status" value="1"/>
</dbReference>
<dbReference type="GO" id="GO:0016036">
    <property type="term" value="P:cellular response to phosphate starvation"/>
    <property type="evidence" value="ECO:0007669"/>
    <property type="project" value="TreeGrafter"/>
</dbReference>
<accession>U1X583</accession>
<evidence type="ECO:0000313" key="12">
    <source>
        <dbReference type="EMBL" id="ERI09688.1"/>
    </source>
</evidence>
<dbReference type="GO" id="GO:0005886">
    <property type="term" value="C:plasma membrane"/>
    <property type="evidence" value="ECO:0007669"/>
    <property type="project" value="UniProtKB-SubCell"/>
</dbReference>
<protein>
    <recommendedName>
        <fullName evidence="3">histidine kinase</fullName>
        <ecNumber evidence="3">2.7.13.3</ecNumber>
    </recommendedName>
</protein>
<dbReference type="SUPFAM" id="SSF47384">
    <property type="entry name" value="Homodimeric domain of signal transducing histidine kinase"/>
    <property type="match status" value="1"/>
</dbReference>
<dbReference type="EMBL" id="AWSJ01000140">
    <property type="protein sequence ID" value="ERI09688.1"/>
    <property type="molecule type" value="Genomic_DNA"/>
</dbReference>
<evidence type="ECO:0000256" key="6">
    <source>
        <dbReference type="ARBA" id="ARBA00022741"/>
    </source>
</evidence>